<dbReference type="CDD" id="cd07025">
    <property type="entry name" value="Peptidase_S66"/>
    <property type="match status" value="1"/>
</dbReference>
<dbReference type="InterPro" id="IPR029062">
    <property type="entry name" value="Class_I_gatase-like"/>
</dbReference>
<evidence type="ECO:0000256" key="3">
    <source>
        <dbReference type="ARBA" id="ARBA00022670"/>
    </source>
</evidence>
<keyword evidence="9" id="KW-1185">Reference proteome</keyword>
<keyword evidence="4 8" id="KW-0378">Hydrolase</keyword>
<dbReference type="SUPFAM" id="SSF141986">
    <property type="entry name" value="LD-carboxypeptidase A C-terminal domain-like"/>
    <property type="match status" value="1"/>
</dbReference>
<protein>
    <submittedName>
        <fullName evidence="8">Muramoyltetrapeptide carboxypeptidase</fullName>
        <ecNumber evidence="8">3.4.17.13</ecNumber>
    </submittedName>
</protein>
<evidence type="ECO:0000313" key="9">
    <source>
        <dbReference type="Proteomes" id="UP001179280"/>
    </source>
</evidence>
<keyword evidence="3" id="KW-0645">Protease</keyword>
<evidence type="ECO:0000256" key="5">
    <source>
        <dbReference type="ARBA" id="ARBA00022825"/>
    </source>
</evidence>
<evidence type="ECO:0000259" key="6">
    <source>
        <dbReference type="Pfam" id="PF02016"/>
    </source>
</evidence>
<dbReference type="GO" id="GO:0106415">
    <property type="term" value="F:muramoyltetrapeptide carboxypeptidase activity"/>
    <property type="evidence" value="ECO:0007669"/>
    <property type="project" value="UniProtKB-EC"/>
</dbReference>
<evidence type="ECO:0000256" key="1">
    <source>
        <dbReference type="ARBA" id="ARBA00010233"/>
    </source>
</evidence>
<evidence type="ECO:0000256" key="4">
    <source>
        <dbReference type="ARBA" id="ARBA00022801"/>
    </source>
</evidence>
<name>A0ABS2ST11_9BACI</name>
<comment type="caution">
    <text evidence="8">The sequence shown here is derived from an EMBL/GenBank/DDBJ whole genome shotgun (WGS) entry which is preliminary data.</text>
</comment>
<dbReference type="EC" id="3.4.17.13" evidence="8"/>
<dbReference type="InterPro" id="IPR027461">
    <property type="entry name" value="Carboxypeptidase_A_C_sf"/>
</dbReference>
<keyword evidence="2 8" id="KW-0121">Carboxypeptidase</keyword>
<dbReference type="Gene3D" id="3.40.50.10740">
    <property type="entry name" value="Class I glutamine amidotransferase-like"/>
    <property type="match status" value="1"/>
</dbReference>
<dbReference type="PANTHER" id="PTHR30237">
    <property type="entry name" value="MURAMOYLTETRAPEPTIDE CARBOXYPEPTIDASE"/>
    <property type="match status" value="1"/>
</dbReference>
<dbReference type="Pfam" id="PF02016">
    <property type="entry name" value="Peptidase_S66"/>
    <property type="match status" value="1"/>
</dbReference>
<dbReference type="InterPro" id="IPR003507">
    <property type="entry name" value="S66_fam"/>
</dbReference>
<dbReference type="Gene3D" id="3.50.30.60">
    <property type="entry name" value="LD-carboxypeptidase A C-terminal domain-like"/>
    <property type="match status" value="1"/>
</dbReference>
<dbReference type="PANTHER" id="PTHR30237:SF2">
    <property type="entry name" value="MUREIN TETRAPEPTIDE CARBOXYPEPTIDASE"/>
    <property type="match status" value="1"/>
</dbReference>
<keyword evidence="5" id="KW-0720">Serine protease</keyword>
<dbReference type="Pfam" id="PF17676">
    <property type="entry name" value="Peptidase_S66C"/>
    <property type="match status" value="1"/>
</dbReference>
<accession>A0ABS2ST11</accession>
<dbReference type="InterPro" id="IPR040921">
    <property type="entry name" value="Peptidase_S66C"/>
</dbReference>
<feature type="domain" description="LD-carboxypeptidase N-terminal" evidence="6">
    <location>
        <begin position="15"/>
        <end position="131"/>
    </location>
</feature>
<sequence length="309" mass="33981">MKIVKPSLLKKGDTIGIIAPASPPELKKIHYAKTFYEKKGLKVKLAPSVGKRNGYLGGSDQERIADLEFMFKDQTIKGIFCACGGYGTPRIVDQIDYQLIKENPKIFWGYSDITCLHTAIFQRTGLITFHGPMLSSDLAVDELDAVTINGLNQVFAKTEIMINQSTQPLHTLMQGTANGPIVGGNLTLLTSLLGTPYEIDTNGSLLFIEEIEEEPYRIDRMLNQLRLAGKLDQAAGFVIGHFNQCEPKTPAKSLTLEQVIQRYLVIEGKPSVSGFQIGHCLPVKSIPLGARATLDADCKRLMIESGVKE</sequence>
<comment type="similarity">
    <text evidence="1">Belongs to the peptidase S66 family.</text>
</comment>
<reference evidence="8" key="1">
    <citation type="submission" date="2021-01" db="EMBL/GenBank/DDBJ databases">
        <title>Genomic Encyclopedia of Type Strains, Phase IV (KMG-IV): sequencing the most valuable type-strain genomes for metagenomic binning, comparative biology and taxonomic classification.</title>
        <authorList>
            <person name="Goeker M."/>
        </authorList>
    </citation>
    <scope>NUCLEOTIDE SEQUENCE</scope>
    <source>
        <strain evidence="8">DSM 21943</strain>
    </source>
</reference>
<evidence type="ECO:0000256" key="2">
    <source>
        <dbReference type="ARBA" id="ARBA00022645"/>
    </source>
</evidence>
<evidence type="ECO:0000313" key="8">
    <source>
        <dbReference type="EMBL" id="MBM7838668.1"/>
    </source>
</evidence>
<organism evidence="8 9">
    <name type="scientific">Shouchella xiaoxiensis</name>
    <dbReference type="NCBI Taxonomy" id="766895"/>
    <lineage>
        <taxon>Bacteria</taxon>
        <taxon>Bacillati</taxon>
        <taxon>Bacillota</taxon>
        <taxon>Bacilli</taxon>
        <taxon>Bacillales</taxon>
        <taxon>Bacillaceae</taxon>
        <taxon>Shouchella</taxon>
    </lineage>
</organism>
<evidence type="ECO:0000259" key="7">
    <source>
        <dbReference type="Pfam" id="PF17676"/>
    </source>
</evidence>
<proteinExistence type="inferred from homology"/>
<dbReference type="InterPro" id="IPR040449">
    <property type="entry name" value="Peptidase_S66_N"/>
</dbReference>
<dbReference type="Proteomes" id="UP001179280">
    <property type="component" value="Unassembled WGS sequence"/>
</dbReference>
<dbReference type="EMBL" id="JAFBCV010000005">
    <property type="protein sequence ID" value="MBM7838668.1"/>
    <property type="molecule type" value="Genomic_DNA"/>
</dbReference>
<dbReference type="PIRSF" id="PIRSF028757">
    <property type="entry name" value="LD-carboxypeptidase"/>
    <property type="match status" value="1"/>
</dbReference>
<dbReference type="InterPro" id="IPR027478">
    <property type="entry name" value="LdcA_N"/>
</dbReference>
<dbReference type="SUPFAM" id="SSF52317">
    <property type="entry name" value="Class I glutamine amidotransferase-like"/>
    <property type="match status" value="1"/>
</dbReference>
<gene>
    <name evidence="8" type="ORF">JOC54_001927</name>
</gene>
<dbReference type="RefSeq" id="WP_204465895.1">
    <property type="nucleotide sequence ID" value="NZ_JAFBCV010000005.1"/>
</dbReference>
<feature type="domain" description="LD-carboxypeptidase C-terminal" evidence="7">
    <location>
        <begin position="178"/>
        <end position="294"/>
    </location>
</feature>